<dbReference type="Proteomes" id="UP000617355">
    <property type="component" value="Unassembled WGS sequence"/>
</dbReference>
<protein>
    <submittedName>
        <fullName evidence="2">Acriflavin resistance protein</fullName>
    </submittedName>
</protein>
<evidence type="ECO:0000256" key="1">
    <source>
        <dbReference type="SAM" id="Coils"/>
    </source>
</evidence>
<organism evidence="2 3">
    <name type="scientific">Sinisalibacter lacisalsi</name>
    <dbReference type="NCBI Taxonomy" id="1526570"/>
    <lineage>
        <taxon>Bacteria</taxon>
        <taxon>Pseudomonadati</taxon>
        <taxon>Pseudomonadota</taxon>
        <taxon>Alphaproteobacteria</taxon>
        <taxon>Rhodobacterales</taxon>
        <taxon>Roseobacteraceae</taxon>
        <taxon>Sinisalibacter</taxon>
    </lineage>
</organism>
<dbReference type="Gene3D" id="2.40.420.20">
    <property type="match status" value="1"/>
</dbReference>
<reference evidence="3" key="1">
    <citation type="journal article" date="2019" name="Int. J. Syst. Evol. Microbiol.">
        <title>The Global Catalogue of Microorganisms (GCM) 10K type strain sequencing project: providing services to taxonomists for standard genome sequencing and annotation.</title>
        <authorList>
            <consortium name="The Broad Institute Genomics Platform"/>
            <consortium name="The Broad Institute Genome Sequencing Center for Infectious Disease"/>
            <person name="Wu L."/>
            <person name="Ma J."/>
        </authorList>
    </citation>
    <scope>NUCLEOTIDE SEQUENCE [LARGE SCALE GENOMIC DNA]</scope>
    <source>
        <strain evidence="3">CGMCC 1.12922</strain>
    </source>
</reference>
<comment type="caution">
    <text evidence="2">The sequence shown here is derived from an EMBL/GenBank/DDBJ whole genome shotgun (WGS) entry which is preliminary data.</text>
</comment>
<dbReference type="EMBL" id="BMGI01000001">
    <property type="protein sequence ID" value="GGD28970.1"/>
    <property type="molecule type" value="Genomic_DNA"/>
</dbReference>
<dbReference type="Gene3D" id="2.40.50.100">
    <property type="match status" value="1"/>
</dbReference>
<dbReference type="RefSeq" id="WP_188526614.1">
    <property type="nucleotide sequence ID" value="NZ_BMGI01000001.1"/>
</dbReference>
<evidence type="ECO:0000313" key="3">
    <source>
        <dbReference type="Proteomes" id="UP000617355"/>
    </source>
</evidence>
<accession>A0ABQ1QJX1</accession>
<feature type="coiled-coil region" evidence="1">
    <location>
        <begin position="105"/>
        <end position="157"/>
    </location>
</feature>
<name>A0ABQ1QJX1_9RHOB</name>
<proteinExistence type="predicted"/>
<evidence type="ECO:0000313" key="2">
    <source>
        <dbReference type="EMBL" id="GGD28970.1"/>
    </source>
</evidence>
<gene>
    <name evidence="2" type="ORF">GCM10011358_11350</name>
</gene>
<keyword evidence="3" id="KW-1185">Reference proteome</keyword>
<dbReference type="SUPFAM" id="SSF111369">
    <property type="entry name" value="HlyD-like secretion proteins"/>
    <property type="match status" value="1"/>
</dbReference>
<keyword evidence="1" id="KW-0175">Coiled coil</keyword>
<dbReference type="Gene3D" id="1.10.287.470">
    <property type="entry name" value="Helix hairpin bin"/>
    <property type="match status" value="1"/>
</dbReference>
<dbReference type="PANTHER" id="PTHR30469">
    <property type="entry name" value="MULTIDRUG RESISTANCE PROTEIN MDTA"/>
    <property type="match status" value="1"/>
</dbReference>
<sequence length="450" mass="47239">MMRNSLKLILLTLPLIGAGMGYLAYTVQTKAPPDQIVAAERAVAVRVIPARAGAVAPTLRGYGLVTPAETFEAIAQVSGTVAWTNPGLQRGAALPAGTPLLRIAEEDYDLALAQAEANLRAAEARLDELAVSEDNQRAALEIEREALALKAADLARARSLFEGGNLPQSGLDNARSAELVQRQKVQGIEAGLSLIPTQRRVQQEQIAVSRASAQAARLNLGRTTLTLPFEARVASVAVEEGRFLRSGEVAATLDGTAVAEVEAQVPVARLRALLRHTAPDAAAYAADPAAMTKLLEGLSLMAEVRLVLGDETLTWPARVARVSETIDPRTGSLGVIVEVEDAYSGAAPARRPPLTKGMFVEVEIAGKPVEGLVVPRAALSGTSLWLVGADDRLAAATVTPLLVQDELAVIGEGLDADARVVVSDIPFALPGMLLAPVEDDALAAFLARAR</sequence>
<dbReference type="Gene3D" id="2.40.30.170">
    <property type="match status" value="1"/>
</dbReference>